<keyword evidence="1" id="KW-0732">Signal</keyword>
<dbReference type="EMBL" id="CP000390">
    <property type="protein sequence ID" value="ABG63659.1"/>
    <property type="molecule type" value="Genomic_DNA"/>
</dbReference>
<organism evidence="2">
    <name type="scientific">Chelativorans sp. (strain BNC1)</name>
    <dbReference type="NCBI Taxonomy" id="266779"/>
    <lineage>
        <taxon>Bacteria</taxon>
        <taxon>Pseudomonadati</taxon>
        <taxon>Pseudomonadota</taxon>
        <taxon>Alphaproteobacteria</taxon>
        <taxon>Hyphomicrobiales</taxon>
        <taxon>Phyllobacteriaceae</taxon>
        <taxon>Chelativorans</taxon>
    </lineage>
</organism>
<feature type="signal peptide" evidence="1">
    <location>
        <begin position="1"/>
        <end position="24"/>
    </location>
</feature>
<dbReference type="HOGENOM" id="CLU_1432204_0_0_5"/>
<feature type="chain" id="PRO_5004180204" description="Cytochrome c domain-containing protein" evidence="1">
    <location>
        <begin position="25"/>
        <end position="189"/>
    </location>
</feature>
<proteinExistence type="predicted"/>
<dbReference type="eggNOG" id="ENOG50325KI">
    <property type="taxonomic scope" value="Bacteria"/>
</dbReference>
<dbReference type="STRING" id="266779.Meso_2270"/>
<evidence type="ECO:0000256" key="1">
    <source>
        <dbReference type="SAM" id="SignalP"/>
    </source>
</evidence>
<protein>
    <recommendedName>
        <fullName evidence="3">Cytochrome c domain-containing protein</fullName>
    </recommendedName>
</protein>
<gene>
    <name evidence="2" type="ordered locus">Meso_2270</name>
</gene>
<dbReference type="KEGG" id="mes:Meso_2270"/>
<accession>Q11G16</accession>
<evidence type="ECO:0000313" key="2">
    <source>
        <dbReference type="EMBL" id="ABG63659.1"/>
    </source>
</evidence>
<dbReference type="GO" id="GO:0009055">
    <property type="term" value="F:electron transfer activity"/>
    <property type="evidence" value="ECO:0007669"/>
    <property type="project" value="InterPro"/>
</dbReference>
<evidence type="ECO:0008006" key="3">
    <source>
        <dbReference type="Google" id="ProtNLM"/>
    </source>
</evidence>
<dbReference type="InterPro" id="IPR036909">
    <property type="entry name" value="Cyt_c-like_dom_sf"/>
</dbReference>
<reference evidence="2" key="1">
    <citation type="submission" date="2006-06" db="EMBL/GenBank/DDBJ databases">
        <title>Complete sequence of chromosome of Chelativorans sp. BNC1.</title>
        <authorList>
            <consortium name="US DOE Joint Genome Institute"/>
            <person name="Copeland A."/>
            <person name="Lucas S."/>
            <person name="Lapidus A."/>
            <person name="Barry K."/>
            <person name="Detter J.C."/>
            <person name="Glavina del Rio T."/>
            <person name="Hammon N."/>
            <person name="Israni S."/>
            <person name="Dalin E."/>
            <person name="Tice H."/>
            <person name="Pitluck S."/>
            <person name="Chertkov O."/>
            <person name="Brettin T."/>
            <person name="Bruce D."/>
            <person name="Han C."/>
            <person name="Tapia R."/>
            <person name="Gilna P."/>
            <person name="Schmutz J."/>
            <person name="Larimer F."/>
            <person name="Land M."/>
            <person name="Hauser L."/>
            <person name="Kyrpides N."/>
            <person name="Mikhailova N."/>
            <person name="Richardson P."/>
        </authorList>
    </citation>
    <scope>NUCLEOTIDE SEQUENCE</scope>
    <source>
        <strain evidence="2">BNC1</strain>
    </source>
</reference>
<dbReference type="AlphaFoldDB" id="Q11G16"/>
<name>Q11G16_CHESB</name>
<dbReference type="SUPFAM" id="SSF46626">
    <property type="entry name" value="Cytochrome c"/>
    <property type="match status" value="1"/>
</dbReference>
<dbReference type="OrthoDB" id="7855889at2"/>
<dbReference type="Gene3D" id="1.10.760.10">
    <property type="entry name" value="Cytochrome c-like domain"/>
    <property type="match status" value="1"/>
</dbReference>
<dbReference type="GO" id="GO:0020037">
    <property type="term" value="F:heme binding"/>
    <property type="evidence" value="ECO:0007669"/>
    <property type="project" value="InterPro"/>
</dbReference>
<sequence precursor="true">MKFPTKIAALALLLTASLTPLLNAQEDDLFAFVPDGGRTLLGGLVAEGIVDPAEVLSASRGKDEWLGFLRGLSAAGLDETQMETLAAYLASTMPAAEKGGQTIETGGLALPRDGRDLTLEFCQSCHIITVVVTQDRTREAWLGTMNKPSHVEIGTTQAEREALADYLVLNGGIPIEEVPEELRAGGATY</sequence>